<evidence type="ECO:0000313" key="1">
    <source>
        <dbReference type="EMBL" id="MPM65599.1"/>
    </source>
</evidence>
<proteinExistence type="predicted"/>
<reference evidence="1" key="1">
    <citation type="submission" date="2019-08" db="EMBL/GenBank/DDBJ databases">
        <authorList>
            <person name="Kucharzyk K."/>
            <person name="Murdoch R.W."/>
            <person name="Higgins S."/>
            <person name="Loffler F."/>
        </authorList>
    </citation>
    <scope>NUCLEOTIDE SEQUENCE</scope>
</reference>
<comment type="caution">
    <text evidence="1">The sequence shown here is derived from an EMBL/GenBank/DDBJ whole genome shotgun (WGS) entry which is preliminary data.</text>
</comment>
<name>A0A645BJF3_9ZZZZ</name>
<protein>
    <submittedName>
        <fullName evidence="1">Uncharacterized protein</fullName>
    </submittedName>
</protein>
<gene>
    <name evidence="1" type="ORF">SDC9_112496</name>
</gene>
<organism evidence="1">
    <name type="scientific">bioreactor metagenome</name>
    <dbReference type="NCBI Taxonomy" id="1076179"/>
    <lineage>
        <taxon>unclassified sequences</taxon>
        <taxon>metagenomes</taxon>
        <taxon>ecological metagenomes</taxon>
    </lineage>
</organism>
<dbReference type="EMBL" id="VSSQ01020603">
    <property type="protein sequence ID" value="MPM65599.1"/>
    <property type="molecule type" value="Genomic_DNA"/>
</dbReference>
<accession>A0A645BJF3</accession>
<sequence>MGVVRQQVAQLLAAAVDPAHHGADRGAHDLGDLLVGEPLDIGEVDRHPTLRAQLRQRVADIAVGDLLQRLGLGGLQPGRVMVGGTGDLPVLDVLAAADLWAALLAPIGVDVAVGQDPVEPGLDVGARPELVERGERLRVRVLDDVLGVGGVAGHPQRGPVQLVQVGHGLALEPGRPLLRGLGRRIDDVVPVGRDHERRPVLGLHRGVPGRVRTVRVGGVVGLGLGHRFRA</sequence>
<dbReference type="AlphaFoldDB" id="A0A645BJF3"/>